<dbReference type="Gene3D" id="1.10.8.60">
    <property type="match status" value="1"/>
</dbReference>
<dbReference type="InterPro" id="IPR032423">
    <property type="entry name" value="AAA_assoc_2"/>
</dbReference>
<dbReference type="Gene3D" id="3.40.50.300">
    <property type="entry name" value="P-loop containing nucleotide triphosphate hydrolases"/>
    <property type="match status" value="1"/>
</dbReference>
<feature type="domain" description="AAA+ ATPase" evidence="5">
    <location>
        <begin position="59"/>
        <end position="174"/>
    </location>
</feature>
<keyword evidence="3" id="KW-0067">ATP-binding</keyword>
<dbReference type="InterPro" id="IPR027417">
    <property type="entry name" value="P-loop_NTPase"/>
</dbReference>
<evidence type="ECO:0000256" key="4">
    <source>
        <dbReference type="SAM" id="MobiDB-lite"/>
    </source>
</evidence>
<dbReference type="SUPFAM" id="SSF52540">
    <property type="entry name" value="P-loop containing nucleoside triphosphate hydrolases"/>
    <property type="match status" value="1"/>
</dbReference>
<dbReference type="Pfam" id="PF12002">
    <property type="entry name" value="MgsA_C"/>
    <property type="match status" value="1"/>
</dbReference>
<keyword evidence="2" id="KW-0547">Nucleotide-binding</keyword>
<dbReference type="Gene3D" id="1.10.3710.10">
    <property type="entry name" value="DNA polymerase III clamp loader subunits, C-terminal domain"/>
    <property type="match status" value="1"/>
</dbReference>
<proteinExistence type="inferred from homology"/>
<dbReference type="InterPro" id="IPR003959">
    <property type="entry name" value="ATPase_AAA_core"/>
</dbReference>
<dbReference type="Proteomes" id="UP001212803">
    <property type="component" value="Chromosome"/>
</dbReference>
<dbReference type="PANTHER" id="PTHR13779">
    <property type="entry name" value="WERNER HELICASE-INTERACTING PROTEIN 1 FAMILY MEMBER"/>
    <property type="match status" value="1"/>
</dbReference>
<dbReference type="InterPro" id="IPR003593">
    <property type="entry name" value="AAA+_ATPase"/>
</dbReference>
<evidence type="ECO:0000313" key="6">
    <source>
        <dbReference type="EMBL" id="WBL35605.1"/>
    </source>
</evidence>
<sequence>MADDALQAGFDFGEPPAAPPPPDAPLAARMRPRSLDEVIGQDAAVGPGSMLGELARRGRLPSVILWGPPGCGKTTIARLLAAAAGAAFVQLSAVTSGVADLRRVIGEAERARRAGRRTVVFIDEIHRFNRAQQDVVLPHVEEGTITLIGATTENPSFEVVAPLLSRVRVVRLQPLDEAAIQRLAERALADAERGLGRLGLSLEREAASLLARSVHGDARAALTALEIAADLTAARGSARIEAGDIAAALQDRRPYYDRAGDAHYDTISAFIKSVRGSDPDAALYWLARMVEAGEDPLFIARRMVILAAEDIGLADPQALVLATACQQAVHLIGMPEGAIPMAECAVYLALAPKSNSAYAALGRALEDARATAGEPVPLHLRNAPTGLMAAFGYGQGYRYAHEEPGHIAAGQAYLPEALGDREYYRAGALGAEAALAARWRAAVAAAKAAAGSPASDREEDGSDGRDD</sequence>
<evidence type="ECO:0000259" key="5">
    <source>
        <dbReference type="SMART" id="SM00382"/>
    </source>
</evidence>
<evidence type="ECO:0000256" key="1">
    <source>
        <dbReference type="ARBA" id="ARBA00008959"/>
    </source>
</evidence>
<organism evidence="6 7">
    <name type="scientific">Tepidiforma flava</name>
    <dbReference type="NCBI Taxonomy" id="3004094"/>
    <lineage>
        <taxon>Bacteria</taxon>
        <taxon>Bacillati</taxon>
        <taxon>Chloroflexota</taxon>
        <taxon>Tepidiformia</taxon>
        <taxon>Tepidiformales</taxon>
        <taxon>Tepidiformaceae</taxon>
        <taxon>Tepidiforma</taxon>
    </lineage>
</organism>
<dbReference type="EMBL" id="CP115149">
    <property type="protein sequence ID" value="WBL35605.1"/>
    <property type="molecule type" value="Genomic_DNA"/>
</dbReference>
<name>A0ABY7M6C1_9CHLR</name>
<feature type="region of interest" description="Disordered" evidence="4">
    <location>
        <begin position="448"/>
        <end position="467"/>
    </location>
</feature>
<reference evidence="6 7" key="1">
    <citation type="journal article" date="2023" name="ISME J.">
        <title>Thermophilic Dehalococcoidia with unusual traits shed light on an unexpected past.</title>
        <authorList>
            <person name="Palmer M."/>
            <person name="Covington J.K."/>
            <person name="Zhou E.M."/>
            <person name="Thomas S.C."/>
            <person name="Habib N."/>
            <person name="Seymour C.O."/>
            <person name="Lai D."/>
            <person name="Johnston J."/>
            <person name="Hashimi A."/>
            <person name="Jiao J.Y."/>
            <person name="Muok A.R."/>
            <person name="Liu L."/>
            <person name="Xian W.D."/>
            <person name="Zhi X.Y."/>
            <person name="Li M.M."/>
            <person name="Silva L.P."/>
            <person name="Bowen B.P."/>
            <person name="Louie K."/>
            <person name="Briegel A."/>
            <person name="Pett-Ridge J."/>
            <person name="Weber P.K."/>
            <person name="Tocheva E.I."/>
            <person name="Woyke T."/>
            <person name="Northen T.R."/>
            <person name="Mayali X."/>
            <person name="Li W.J."/>
            <person name="Hedlund B.P."/>
        </authorList>
    </citation>
    <scope>NUCLEOTIDE SEQUENCE [LARGE SCALE GENOMIC DNA]</scope>
    <source>
        <strain evidence="6 7">YIM 72310</strain>
    </source>
</reference>
<dbReference type="InterPro" id="IPR051314">
    <property type="entry name" value="AAA_ATPase_RarA/MGS1/WRNIP1"/>
</dbReference>
<dbReference type="CDD" id="cd00009">
    <property type="entry name" value="AAA"/>
    <property type="match status" value="1"/>
</dbReference>
<dbReference type="CDD" id="cd18139">
    <property type="entry name" value="HLD_clamp_RarA"/>
    <property type="match status" value="1"/>
</dbReference>
<dbReference type="Pfam" id="PF00004">
    <property type="entry name" value="AAA"/>
    <property type="match status" value="1"/>
</dbReference>
<dbReference type="Gene3D" id="1.20.272.10">
    <property type="match status" value="1"/>
</dbReference>
<dbReference type="Pfam" id="PF16193">
    <property type="entry name" value="AAA_assoc_2"/>
    <property type="match status" value="1"/>
</dbReference>
<evidence type="ECO:0000313" key="7">
    <source>
        <dbReference type="Proteomes" id="UP001212803"/>
    </source>
</evidence>
<keyword evidence="7" id="KW-1185">Reference proteome</keyword>
<dbReference type="SMART" id="SM00382">
    <property type="entry name" value="AAA"/>
    <property type="match status" value="1"/>
</dbReference>
<dbReference type="InterPro" id="IPR008921">
    <property type="entry name" value="DNA_pol3_clamp-load_cplx_C"/>
</dbReference>
<comment type="similarity">
    <text evidence="1">Belongs to the AAA ATPase family. RarA/MGS1/WRNIP1 subfamily.</text>
</comment>
<dbReference type="SUPFAM" id="SSF48019">
    <property type="entry name" value="post-AAA+ oligomerization domain-like"/>
    <property type="match status" value="1"/>
</dbReference>
<feature type="region of interest" description="Disordered" evidence="4">
    <location>
        <begin position="1"/>
        <end position="26"/>
    </location>
</feature>
<protein>
    <submittedName>
        <fullName evidence="6">Replication-associated recombination protein A</fullName>
    </submittedName>
</protein>
<dbReference type="InterPro" id="IPR021886">
    <property type="entry name" value="MgsA_C"/>
</dbReference>
<gene>
    <name evidence="6" type="ORF">O0235_12605</name>
</gene>
<evidence type="ECO:0000256" key="3">
    <source>
        <dbReference type="ARBA" id="ARBA00022840"/>
    </source>
</evidence>
<dbReference type="PANTHER" id="PTHR13779:SF7">
    <property type="entry name" value="ATPASE WRNIP1"/>
    <property type="match status" value="1"/>
</dbReference>
<accession>A0ABY7M6C1</accession>
<dbReference type="RefSeq" id="WP_270056130.1">
    <property type="nucleotide sequence ID" value="NZ_CP115149.1"/>
</dbReference>
<evidence type="ECO:0000256" key="2">
    <source>
        <dbReference type="ARBA" id="ARBA00022741"/>
    </source>
</evidence>